<dbReference type="PROSITE" id="PS51365">
    <property type="entry name" value="RENAL_DIPEPTIDASE_2"/>
    <property type="match status" value="1"/>
</dbReference>
<dbReference type="GO" id="GO:0006508">
    <property type="term" value="P:proteolysis"/>
    <property type="evidence" value="ECO:0007669"/>
    <property type="project" value="InterPro"/>
</dbReference>
<organism evidence="1 2">
    <name type="scientific">Ferrimonas marina</name>
    <dbReference type="NCBI Taxonomy" id="299255"/>
    <lineage>
        <taxon>Bacteria</taxon>
        <taxon>Pseudomonadati</taxon>
        <taxon>Pseudomonadota</taxon>
        <taxon>Gammaproteobacteria</taxon>
        <taxon>Alteromonadales</taxon>
        <taxon>Ferrimonadaceae</taxon>
        <taxon>Ferrimonas</taxon>
    </lineage>
</organism>
<keyword evidence="2" id="KW-1185">Reference proteome</keyword>
<dbReference type="AlphaFoldDB" id="A0A1M5R4A8"/>
<dbReference type="PANTHER" id="PTHR10443">
    <property type="entry name" value="MICROSOMAL DIPEPTIDASE"/>
    <property type="match status" value="1"/>
</dbReference>
<dbReference type="PANTHER" id="PTHR10443:SF12">
    <property type="entry name" value="DIPEPTIDASE"/>
    <property type="match status" value="1"/>
</dbReference>
<sequence length="438" mass="49276">MDQGRISCNQSATELTARRWATGMAKVVTLVMSAALLLMPVSAHASLKAKTWPASDKAKQFVKDNIVIGMMASPHGTGWTEDEQLLSYYRESREAGITGHELTLTAASHNWDELMRQHRAFRAAMAKEPENYVFVRSIRDIESAHLKGQTAVIWNSQTATILEEDLSRMPMLKEMGINSMILAYNDRFRTGSGSLTAYNGMDDGLTTWGRAVIDEMVRWGILLDLSHTGKQTAMDAMDHMDEHYPDVPYVFTHSIPAGLYKDEPMATPKGCYRNITDEEALRVVKSGGYVSPTFTEWMLDGIWPDDITPKQAADMIDYYVKLLGEDHVGLATDDMYDVSLVVAFAKKNAAMYNDGGYMINAFNQGADDAAMLARILPAITDDLWQRGYTDAQLAKIYGGNKMRVFQRVWEGAARGQWDEEMEERLQLRQQLMEKYGTR</sequence>
<dbReference type="STRING" id="299255.SAMN02745129_1481"/>
<evidence type="ECO:0000313" key="2">
    <source>
        <dbReference type="Proteomes" id="UP000184268"/>
    </source>
</evidence>
<dbReference type="InterPro" id="IPR008257">
    <property type="entry name" value="Pept_M19"/>
</dbReference>
<name>A0A1M5R4A8_9GAMM</name>
<dbReference type="Proteomes" id="UP000184268">
    <property type="component" value="Unassembled WGS sequence"/>
</dbReference>
<accession>A0A1M5R4A8</accession>
<dbReference type="SUPFAM" id="SSF51556">
    <property type="entry name" value="Metallo-dependent hydrolases"/>
    <property type="match status" value="1"/>
</dbReference>
<proteinExistence type="predicted"/>
<evidence type="ECO:0000313" key="1">
    <source>
        <dbReference type="EMBL" id="SHH21224.1"/>
    </source>
</evidence>
<dbReference type="GO" id="GO:0070573">
    <property type="term" value="F:metallodipeptidase activity"/>
    <property type="evidence" value="ECO:0007669"/>
    <property type="project" value="InterPro"/>
</dbReference>
<reference evidence="1 2" key="1">
    <citation type="submission" date="2016-11" db="EMBL/GenBank/DDBJ databases">
        <authorList>
            <person name="Jaros S."/>
            <person name="Januszkiewicz K."/>
            <person name="Wedrychowicz H."/>
        </authorList>
    </citation>
    <scope>NUCLEOTIDE SEQUENCE [LARGE SCALE GENOMIC DNA]</scope>
    <source>
        <strain evidence="1 2">DSM 16917</strain>
    </source>
</reference>
<dbReference type="Gene3D" id="3.20.20.140">
    <property type="entry name" value="Metal-dependent hydrolases"/>
    <property type="match status" value="1"/>
</dbReference>
<gene>
    <name evidence="1" type="ORF">SAMN02745129_1481</name>
</gene>
<dbReference type="Pfam" id="PF01244">
    <property type="entry name" value="Peptidase_M19"/>
    <property type="match status" value="1"/>
</dbReference>
<protein>
    <submittedName>
        <fullName evidence="1">Membrane dipeptidase</fullName>
    </submittedName>
</protein>
<dbReference type="InterPro" id="IPR032466">
    <property type="entry name" value="Metal_Hydrolase"/>
</dbReference>
<dbReference type="EMBL" id="FQXG01000002">
    <property type="protein sequence ID" value="SHH21224.1"/>
    <property type="molecule type" value="Genomic_DNA"/>
</dbReference>